<dbReference type="InterPro" id="IPR023346">
    <property type="entry name" value="Lysozyme-like_dom_sf"/>
</dbReference>
<dbReference type="SUPFAM" id="SSF53955">
    <property type="entry name" value="Lysozyme-like"/>
    <property type="match status" value="1"/>
</dbReference>
<comment type="catalytic activity">
    <reaction evidence="11">
        <text>[GlcNAc-(1-&gt;4)-Mur2Ac(oyl-L-Ala-gamma-D-Glu-L-Lys-D-Ala-D-Ala)](n)-di-trans,octa-cis-undecaprenyl diphosphate + beta-D-GlcNAc-(1-&gt;4)-Mur2Ac(oyl-L-Ala-gamma-D-Glu-L-Lys-D-Ala-D-Ala)-di-trans,octa-cis-undecaprenyl diphosphate = [GlcNAc-(1-&gt;4)-Mur2Ac(oyl-L-Ala-gamma-D-Glu-L-Lys-D-Ala-D-Ala)](n+1)-di-trans,octa-cis-undecaprenyl diphosphate + di-trans,octa-cis-undecaprenyl diphosphate + H(+)</text>
        <dbReference type="Rhea" id="RHEA:23708"/>
        <dbReference type="Rhea" id="RHEA-COMP:9602"/>
        <dbReference type="Rhea" id="RHEA-COMP:9603"/>
        <dbReference type="ChEBI" id="CHEBI:15378"/>
        <dbReference type="ChEBI" id="CHEBI:58405"/>
        <dbReference type="ChEBI" id="CHEBI:60033"/>
        <dbReference type="ChEBI" id="CHEBI:78435"/>
        <dbReference type="EC" id="2.4.99.28"/>
    </reaction>
</comment>
<evidence type="ECO:0000256" key="10">
    <source>
        <dbReference type="ARBA" id="ARBA00044770"/>
    </source>
</evidence>
<dbReference type="Pfam" id="PF00905">
    <property type="entry name" value="Transpeptidase"/>
    <property type="match status" value="1"/>
</dbReference>
<dbReference type="Gene3D" id="3.40.710.10">
    <property type="entry name" value="DD-peptidase/beta-lactamase superfamily"/>
    <property type="match status" value="1"/>
</dbReference>
<dbReference type="NCBIfam" id="TIGR02073">
    <property type="entry name" value="PBP_1c"/>
    <property type="match status" value="1"/>
</dbReference>
<dbReference type="InterPro" id="IPR009647">
    <property type="entry name" value="PBP_C"/>
</dbReference>
<evidence type="ECO:0000256" key="2">
    <source>
        <dbReference type="ARBA" id="ARBA00007090"/>
    </source>
</evidence>
<dbReference type="Proteomes" id="UP000033187">
    <property type="component" value="Chromosome 1"/>
</dbReference>
<dbReference type="EC" id="2.4.99.28" evidence="10"/>
<dbReference type="GO" id="GO:0008955">
    <property type="term" value="F:peptidoglycan glycosyltransferase activity"/>
    <property type="evidence" value="ECO:0007669"/>
    <property type="project" value="UniProtKB-EC"/>
</dbReference>
<reference evidence="16" key="1">
    <citation type="submission" date="2015-02" db="EMBL/GenBank/DDBJ databases">
        <authorList>
            <person name="Chooi Y.-H."/>
        </authorList>
    </citation>
    <scope>NUCLEOTIDE SEQUENCE [LARGE SCALE GENOMIC DNA]</scope>
    <source>
        <strain evidence="16">strain Y</strain>
    </source>
</reference>
<accession>A0A0D6JDZ2</accession>
<dbReference type="GO" id="GO:0004180">
    <property type="term" value="F:carboxypeptidase activity"/>
    <property type="evidence" value="ECO:0007669"/>
    <property type="project" value="UniProtKB-KW"/>
</dbReference>
<feature type="domain" description="Penicillin-binding protein transpeptidase" evidence="12">
    <location>
        <begin position="310"/>
        <end position="552"/>
    </location>
</feature>
<dbReference type="InterPro" id="IPR006311">
    <property type="entry name" value="TAT_signal"/>
</dbReference>
<comment type="similarity">
    <text evidence="3">In the N-terminal section; belongs to the glycosyltransferase 51 family.</text>
</comment>
<evidence type="ECO:0000256" key="4">
    <source>
        <dbReference type="ARBA" id="ARBA00022645"/>
    </source>
</evidence>
<dbReference type="GO" id="GO:0030288">
    <property type="term" value="C:outer membrane-bounded periplasmic space"/>
    <property type="evidence" value="ECO:0007669"/>
    <property type="project" value="TreeGrafter"/>
</dbReference>
<dbReference type="Pfam" id="PF06832">
    <property type="entry name" value="BiPBP_C"/>
    <property type="match status" value="1"/>
</dbReference>
<dbReference type="Gene3D" id="1.10.3810.10">
    <property type="entry name" value="Biosynthetic peptidoglycan transglycosylase-like"/>
    <property type="match status" value="1"/>
</dbReference>
<keyword evidence="6 15" id="KW-0328">Glycosyltransferase</keyword>
<dbReference type="GO" id="GO:0006508">
    <property type="term" value="P:proteolysis"/>
    <property type="evidence" value="ECO:0007669"/>
    <property type="project" value="UniProtKB-KW"/>
</dbReference>
<comment type="pathway">
    <text evidence="1">Cell wall biogenesis; peptidoglycan biosynthesis.</text>
</comment>
<dbReference type="GO" id="GO:0008658">
    <property type="term" value="F:penicillin binding"/>
    <property type="evidence" value="ECO:0007669"/>
    <property type="project" value="InterPro"/>
</dbReference>
<dbReference type="PANTHER" id="PTHR32282">
    <property type="entry name" value="BINDING PROTEIN TRANSPEPTIDASE, PUTATIVE-RELATED"/>
    <property type="match status" value="1"/>
</dbReference>
<name>A0A0D6JDZ2_9HYPH</name>
<dbReference type="InterPro" id="IPR036950">
    <property type="entry name" value="PBP_transglycosylase"/>
</dbReference>
<evidence type="ECO:0000256" key="9">
    <source>
        <dbReference type="ARBA" id="ARBA00023268"/>
    </source>
</evidence>
<dbReference type="InterPro" id="IPR050396">
    <property type="entry name" value="Glycosyltr_51/Transpeptidase"/>
</dbReference>
<dbReference type="KEGG" id="fiy:BN1229_v1_1345"/>
<keyword evidence="5" id="KW-0645">Protease</keyword>
<dbReference type="KEGG" id="fil:BN1229_v1_1347"/>
<keyword evidence="16" id="KW-1185">Reference proteome</keyword>
<dbReference type="RefSeq" id="WP_046477393.1">
    <property type="nucleotide sequence ID" value="NZ_LN829118.1"/>
</dbReference>
<dbReference type="PANTHER" id="PTHR32282:SF15">
    <property type="entry name" value="PENICILLIN-BINDING PROTEIN 1C"/>
    <property type="match status" value="1"/>
</dbReference>
<evidence type="ECO:0000256" key="3">
    <source>
        <dbReference type="ARBA" id="ARBA00007739"/>
    </source>
</evidence>
<dbReference type="SUPFAM" id="SSF56601">
    <property type="entry name" value="beta-lactamase/transpeptidase-like"/>
    <property type="match status" value="1"/>
</dbReference>
<dbReference type="EMBL" id="LN829119">
    <property type="protein sequence ID" value="CPR17631.1"/>
    <property type="molecule type" value="Genomic_DNA"/>
</dbReference>
<keyword evidence="4" id="KW-0121">Carboxypeptidase</keyword>
<evidence type="ECO:0000256" key="1">
    <source>
        <dbReference type="ARBA" id="ARBA00004752"/>
    </source>
</evidence>
<dbReference type="GO" id="GO:0009252">
    <property type="term" value="P:peptidoglycan biosynthetic process"/>
    <property type="evidence" value="ECO:0007669"/>
    <property type="project" value="UniProtKB-UniPathway"/>
</dbReference>
<keyword evidence="8" id="KW-0378">Hydrolase</keyword>
<evidence type="ECO:0000256" key="8">
    <source>
        <dbReference type="ARBA" id="ARBA00022801"/>
    </source>
</evidence>
<evidence type="ECO:0000256" key="7">
    <source>
        <dbReference type="ARBA" id="ARBA00022679"/>
    </source>
</evidence>
<dbReference type="OrthoDB" id="9766909at2"/>
<evidence type="ECO:0000256" key="11">
    <source>
        <dbReference type="ARBA" id="ARBA00049902"/>
    </source>
</evidence>
<keyword evidence="9" id="KW-0511">Multifunctional enzyme</keyword>
<gene>
    <name evidence="15" type="primary">pbpC</name>
    <name evidence="15" type="ORF">YBN1229_v1_1345</name>
</gene>
<keyword evidence="7 15" id="KW-0808">Transferase</keyword>
<evidence type="ECO:0000256" key="6">
    <source>
        <dbReference type="ARBA" id="ARBA00022676"/>
    </source>
</evidence>
<evidence type="ECO:0000259" key="12">
    <source>
        <dbReference type="Pfam" id="PF00905"/>
    </source>
</evidence>
<dbReference type="AlphaFoldDB" id="A0A0D6JDZ2"/>
<dbReference type="UniPathway" id="UPA00219"/>
<dbReference type="InterPro" id="IPR001460">
    <property type="entry name" value="PCN-bd_Tpept"/>
</dbReference>
<evidence type="ECO:0000256" key="5">
    <source>
        <dbReference type="ARBA" id="ARBA00022670"/>
    </source>
</evidence>
<comment type="similarity">
    <text evidence="2">In the C-terminal section; belongs to the transpeptidase family.</text>
</comment>
<evidence type="ECO:0000313" key="16">
    <source>
        <dbReference type="Proteomes" id="UP000033187"/>
    </source>
</evidence>
<organism evidence="15 16">
    <name type="scientific">Candidatus Filomicrobium marinum</name>
    <dbReference type="NCBI Taxonomy" id="1608628"/>
    <lineage>
        <taxon>Bacteria</taxon>
        <taxon>Pseudomonadati</taxon>
        <taxon>Pseudomonadota</taxon>
        <taxon>Alphaproteobacteria</taxon>
        <taxon>Hyphomicrobiales</taxon>
        <taxon>Hyphomicrobiaceae</taxon>
        <taxon>Filomicrobium</taxon>
    </lineage>
</organism>
<evidence type="ECO:0000313" key="15">
    <source>
        <dbReference type="EMBL" id="CPR17631.1"/>
    </source>
</evidence>
<proteinExistence type="inferred from homology"/>
<dbReference type="Pfam" id="PF00912">
    <property type="entry name" value="Transgly"/>
    <property type="match status" value="1"/>
</dbReference>
<feature type="domain" description="Penicillin-binding C-terminal" evidence="14">
    <location>
        <begin position="622"/>
        <end position="703"/>
    </location>
</feature>
<dbReference type="InterPro" id="IPR012338">
    <property type="entry name" value="Beta-lactam/transpept-like"/>
</dbReference>
<protein>
    <recommendedName>
        <fullName evidence="10">peptidoglycan glycosyltransferase</fullName>
        <ecNumber evidence="10">2.4.99.28</ecNumber>
    </recommendedName>
</protein>
<evidence type="ECO:0000259" key="14">
    <source>
        <dbReference type="Pfam" id="PF06832"/>
    </source>
</evidence>
<dbReference type="InterPro" id="IPR011815">
    <property type="entry name" value="PBP_1c"/>
</dbReference>
<dbReference type="InterPro" id="IPR001264">
    <property type="entry name" value="Glyco_trans_51"/>
</dbReference>
<sequence>MSRARPFLKIAAAGAAAIILAGLSAVAAFEIAIARLDPPPLQVADQLSVTVLDREDRLLRAFTTEDHRWRLPITHTQVDQRYLKLLFAFEDRRFWTHGGVDMYAAGRAALQLVHNQRIVSGASTLTMQVARLLDRRHERTAAGKFSQILRAVQLERQLSKGQILDIYLRLAPFGGNIEGVRAASLAYFGREPNRLSLSQAALLVALPQSPETRRPDRNWKAARIARNRVLQRGVAAGVISRAEAEYAMADVVPHLRRSFPMLAPHLAEAELVAHPDRTVHHLTIDRNVQAALQTLATQHAGALGPKLSTAVIAVDHTTGEILAQVGSAGYFDGERFGAVDMTRAIRSPGSTLKPLVYGLGFEAGLAHPETLIEDRPTRFGSYRPENFDDSYHGTVTIREALGHSLNVPAVAMLDAVGPDRLVGRLKRFGLTPVLPDDAHPSLAIALGGLGLTLEDLAGLYTGLANGGRYVALTHLRGDAQQRHLTGAVADDGKRRLMSPVAAWYVGDILKDAPPPANTRGGRIAYKTGTSYGYRDALAIGYDGRYVIAVWVGRPDATSTPGLTGRTAAAPILFDAFSRLEEQRVPLAPAPAGVLRVSGAELPPPLKRFGREATEASSGGFLQQPVVIAFPPDRSELEVGAGQQPAEPLLLKAEGGQLPLTWLVDGRPLDSSPHRREVLWQPNGPGFAKVSVIDAEGRVDRVTVRLQ</sequence>
<evidence type="ECO:0000259" key="13">
    <source>
        <dbReference type="Pfam" id="PF00912"/>
    </source>
</evidence>
<dbReference type="PROSITE" id="PS51318">
    <property type="entry name" value="TAT"/>
    <property type="match status" value="1"/>
</dbReference>
<feature type="domain" description="Glycosyl transferase family 51" evidence="13">
    <location>
        <begin position="65"/>
        <end position="232"/>
    </location>
</feature>